<evidence type="ECO:0000256" key="2">
    <source>
        <dbReference type="SAM" id="SignalP"/>
    </source>
</evidence>
<reference evidence="3 4" key="1">
    <citation type="submission" date="2021-03" db="EMBL/GenBank/DDBJ databases">
        <title>Complete genome of Streptomyces formicae strain 1H-GS9 (DSM 100524).</title>
        <authorList>
            <person name="Atanasov K.E."/>
            <person name="Altabella T."/>
            <person name="Ferrer A."/>
        </authorList>
    </citation>
    <scope>NUCLEOTIDE SEQUENCE [LARGE SCALE GENOMIC DNA]</scope>
    <source>
        <strain evidence="3 4">1H-GS9</strain>
    </source>
</reference>
<keyword evidence="2" id="KW-0732">Signal</keyword>
<feature type="signal peptide" evidence="2">
    <location>
        <begin position="1"/>
        <end position="28"/>
    </location>
</feature>
<accession>A0ABY3WHE9</accession>
<feature type="compositionally biased region" description="Basic and acidic residues" evidence="1">
    <location>
        <begin position="33"/>
        <end position="46"/>
    </location>
</feature>
<protein>
    <recommendedName>
        <fullName evidence="5">Lipoprotein</fullName>
    </recommendedName>
</protein>
<evidence type="ECO:0000313" key="3">
    <source>
        <dbReference type="EMBL" id="UNM11036.1"/>
    </source>
</evidence>
<feature type="compositionally biased region" description="Polar residues" evidence="1">
    <location>
        <begin position="47"/>
        <end position="57"/>
    </location>
</feature>
<keyword evidence="4" id="KW-1185">Reference proteome</keyword>
<feature type="region of interest" description="Disordered" evidence="1">
    <location>
        <begin position="28"/>
        <end position="79"/>
    </location>
</feature>
<feature type="region of interest" description="Disordered" evidence="1">
    <location>
        <begin position="98"/>
        <end position="117"/>
    </location>
</feature>
<organism evidence="3 4">
    <name type="scientific">Streptomyces formicae</name>
    <dbReference type="NCBI Taxonomy" id="1616117"/>
    <lineage>
        <taxon>Bacteria</taxon>
        <taxon>Bacillati</taxon>
        <taxon>Actinomycetota</taxon>
        <taxon>Actinomycetes</taxon>
        <taxon>Kitasatosporales</taxon>
        <taxon>Streptomycetaceae</taxon>
        <taxon>Streptomyces</taxon>
    </lineage>
</organism>
<sequence>MSTRTAGTARRIVMAAAAATLTMGLATACGGEDEGKSGTEKSDKDSASATPEATPTSGVPPEATDPAVTPVPEPPSTGRTLTKAELTQAALVTGDVPNYVVTPMQGGDEPGTEQADKPECRPLAAVINGAPEPAASATVYRTIVDGREEGNERQTVVTEILTAHANGAADAVLKSVRTAVEACAAGFTTHGGEGGASTYSEVKKLSTPRVGDDAIAYQVTGAMDGAKVPLVFHVVRRGATVATFYAANFIDARTPEIPALLAQKQSAKLP</sequence>
<gene>
    <name evidence="3" type="ORF">J4032_05490</name>
</gene>
<proteinExistence type="predicted"/>
<evidence type="ECO:0000313" key="4">
    <source>
        <dbReference type="Proteomes" id="UP000828924"/>
    </source>
</evidence>
<feature type="chain" id="PRO_5046288579" description="Lipoprotein" evidence="2">
    <location>
        <begin position="29"/>
        <end position="270"/>
    </location>
</feature>
<name>A0ABY3WHE9_9ACTN</name>
<dbReference type="PROSITE" id="PS51257">
    <property type="entry name" value="PROKAR_LIPOPROTEIN"/>
    <property type="match status" value="1"/>
</dbReference>
<dbReference type="EMBL" id="CP071872">
    <property type="protein sequence ID" value="UNM11036.1"/>
    <property type="molecule type" value="Genomic_DNA"/>
</dbReference>
<evidence type="ECO:0008006" key="5">
    <source>
        <dbReference type="Google" id="ProtNLM"/>
    </source>
</evidence>
<dbReference type="RefSeq" id="WP_242329583.1">
    <property type="nucleotide sequence ID" value="NZ_CP071872.1"/>
</dbReference>
<dbReference type="Proteomes" id="UP000828924">
    <property type="component" value="Chromosome"/>
</dbReference>
<evidence type="ECO:0000256" key="1">
    <source>
        <dbReference type="SAM" id="MobiDB-lite"/>
    </source>
</evidence>